<name>A0ABW0HG20_9HYPH</name>
<keyword evidence="3" id="KW-1185">Reference proteome</keyword>
<evidence type="ECO:0000313" key="3">
    <source>
        <dbReference type="Proteomes" id="UP001596104"/>
    </source>
</evidence>
<dbReference type="Pfam" id="PF13761">
    <property type="entry name" value="DUF4166"/>
    <property type="match status" value="1"/>
</dbReference>
<reference evidence="3" key="1">
    <citation type="journal article" date="2019" name="Int. J. Syst. Evol. Microbiol.">
        <title>The Global Catalogue of Microorganisms (GCM) 10K type strain sequencing project: providing services to taxonomists for standard genome sequencing and annotation.</title>
        <authorList>
            <consortium name="The Broad Institute Genomics Platform"/>
            <consortium name="The Broad Institute Genome Sequencing Center for Infectious Disease"/>
            <person name="Wu L."/>
            <person name="Ma J."/>
        </authorList>
    </citation>
    <scope>NUCLEOTIDE SEQUENCE [LARGE SCALE GENOMIC DNA]</scope>
    <source>
        <strain evidence="3">CGMCC 1.16326</strain>
    </source>
</reference>
<dbReference type="InterPro" id="IPR025311">
    <property type="entry name" value="DUF4166"/>
</dbReference>
<comment type="caution">
    <text evidence="2">The sequence shown here is derived from an EMBL/GenBank/DDBJ whole genome shotgun (WGS) entry which is preliminary data.</text>
</comment>
<feature type="domain" description="DUF4166" evidence="1">
    <location>
        <begin position="19"/>
        <end position="197"/>
    </location>
</feature>
<gene>
    <name evidence="2" type="ORF">ACFPPC_23570</name>
</gene>
<organism evidence="2 3">
    <name type="scientific">Bosea vestrisii</name>
    <dbReference type="NCBI Taxonomy" id="151416"/>
    <lineage>
        <taxon>Bacteria</taxon>
        <taxon>Pseudomonadati</taxon>
        <taxon>Pseudomonadota</taxon>
        <taxon>Alphaproteobacteria</taxon>
        <taxon>Hyphomicrobiales</taxon>
        <taxon>Boseaceae</taxon>
        <taxon>Bosea</taxon>
    </lineage>
</organism>
<proteinExistence type="predicted"/>
<dbReference type="EMBL" id="JBHSLV010000055">
    <property type="protein sequence ID" value="MFC5395615.1"/>
    <property type="molecule type" value="Genomic_DNA"/>
</dbReference>
<dbReference type="Proteomes" id="UP001596104">
    <property type="component" value="Unassembled WGS sequence"/>
</dbReference>
<evidence type="ECO:0000313" key="2">
    <source>
        <dbReference type="EMBL" id="MFC5395615.1"/>
    </source>
</evidence>
<sequence>MSERRPVFQEVLGEDWHRLGEVIRRHYFLRSFSDDYICVEGVMQEVEHSAFAKLLLPFARIVGALVPYRGRDVPIEVHYTARPGDGTLHWNRVFHFAGRRPFHFRSHMQQVGPSEVIEFVRFGVGMRLRVTAEDGALVFRDEGYVWRLFGYDVPLPVGLLLGTGYIEERPIDGRSFSMRMTLKHPLFGELFRYSGRFTVPEETNEGVPAA</sequence>
<evidence type="ECO:0000259" key="1">
    <source>
        <dbReference type="Pfam" id="PF13761"/>
    </source>
</evidence>
<accession>A0ABW0HG20</accession>
<dbReference type="RefSeq" id="WP_377011653.1">
    <property type="nucleotide sequence ID" value="NZ_JBHSLV010000055.1"/>
</dbReference>
<protein>
    <submittedName>
        <fullName evidence="2">DUF4166 domain-containing protein</fullName>
    </submittedName>
</protein>